<evidence type="ECO:0000313" key="2">
    <source>
        <dbReference type="WBParaSite" id="HDID_0000804901-mRNA-1"/>
    </source>
</evidence>
<reference evidence="2" key="1">
    <citation type="submission" date="2017-02" db="UniProtKB">
        <authorList>
            <consortium name="WormBaseParasite"/>
        </authorList>
    </citation>
    <scope>IDENTIFICATION</scope>
</reference>
<dbReference type="Gene3D" id="3.40.50.720">
    <property type="entry name" value="NAD(P)-binding Rossmann-like Domain"/>
    <property type="match status" value="1"/>
</dbReference>
<dbReference type="SUPFAM" id="SSF51735">
    <property type="entry name" value="NAD(P)-binding Rossmann-fold domains"/>
    <property type="match status" value="1"/>
</dbReference>
<accession>A0A0R3SS27</accession>
<dbReference type="InterPro" id="IPR050700">
    <property type="entry name" value="YIM1/Zinc_Alcohol_DH_Fams"/>
</dbReference>
<dbReference type="GO" id="GO:0005739">
    <property type="term" value="C:mitochondrion"/>
    <property type="evidence" value="ECO:0007669"/>
    <property type="project" value="TreeGrafter"/>
</dbReference>
<dbReference type="InterPro" id="IPR036291">
    <property type="entry name" value="NAD(P)-bd_dom_sf"/>
</dbReference>
<name>A0A0R3SS27_HYMDI</name>
<feature type="domain" description="Enoyl reductase (ER)" evidence="1">
    <location>
        <begin position="35"/>
        <end position="404"/>
    </location>
</feature>
<dbReference type="InterPro" id="IPR013154">
    <property type="entry name" value="ADH-like_N"/>
</dbReference>
<evidence type="ECO:0000259" key="1">
    <source>
        <dbReference type="SMART" id="SM00829"/>
    </source>
</evidence>
<dbReference type="Pfam" id="PF08240">
    <property type="entry name" value="ADH_N"/>
    <property type="match status" value="1"/>
</dbReference>
<protein>
    <submittedName>
        <fullName evidence="2">PKS_ER domain-containing protein</fullName>
    </submittedName>
</protein>
<dbReference type="SUPFAM" id="SSF50129">
    <property type="entry name" value="GroES-like"/>
    <property type="match status" value="1"/>
</dbReference>
<dbReference type="Gene3D" id="3.90.180.10">
    <property type="entry name" value="Medium-chain alcohol dehydrogenases, catalytic domain"/>
    <property type="match status" value="1"/>
</dbReference>
<sequence>LQAVIRVSFRFHHKYIPAESRAWEIYRYGPTLRCVLDKELHLTRTRRPPPITNPNDLLIHPQTVSLNPIDSLMLTGYGATVFHIYRRFFSSNHPADEFPFTPGHDFAGIVADSGPNVSYNLSFPPGTPVMGATMPHTSTLGGGCLSDYFLCPATAVAKRPEKLDPVLAAAVSYAGLTAWVALHKAGVNPIGHVEDAPKRVLVTGVTGAVGAIAAQLARIAGASHITVTAPPRVKPSDLKSSLGVDEIIYAPELPSPNAKYDVIIDCVRPEILKNPSKCPEWKHIEFQEYFPLLRNLESSNCHSRYVSVNPPLLQFIDQWGFLSGVGASLASLVYSNFQTLVSEHGTTPLRWAFFEPSGERLERLADWLVKGLLHVPIERVYDFEQVPAAFEKMAAGGNNGKVVIKL</sequence>
<dbReference type="AlphaFoldDB" id="A0A0R3SS27"/>
<organism evidence="2">
    <name type="scientific">Hymenolepis diminuta</name>
    <name type="common">Rat tapeworm</name>
    <dbReference type="NCBI Taxonomy" id="6216"/>
    <lineage>
        <taxon>Eukaryota</taxon>
        <taxon>Metazoa</taxon>
        <taxon>Spiralia</taxon>
        <taxon>Lophotrochozoa</taxon>
        <taxon>Platyhelminthes</taxon>
        <taxon>Cestoda</taxon>
        <taxon>Eucestoda</taxon>
        <taxon>Cyclophyllidea</taxon>
        <taxon>Hymenolepididae</taxon>
        <taxon>Hymenolepis</taxon>
    </lineage>
</organism>
<dbReference type="PANTHER" id="PTHR11695:SF294">
    <property type="entry name" value="RETICULON-4-INTERACTING PROTEIN 1, MITOCHONDRIAL"/>
    <property type="match status" value="1"/>
</dbReference>
<dbReference type="SMART" id="SM00829">
    <property type="entry name" value="PKS_ER"/>
    <property type="match status" value="1"/>
</dbReference>
<dbReference type="GO" id="GO:0016491">
    <property type="term" value="F:oxidoreductase activity"/>
    <property type="evidence" value="ECO:0007669"/>
    <property type="project" value="InterPro"/>
</dbReference>
<dbReference type="Pfam" id="PF13602">
    <property type="entry name" value="ADH_zinc_N_2"/>
    <property type="match status" value="1"/>
</dbReference>
<dbReference type="InterPro" id="IPR020843">
    <property type="entry name" value="ER"/>
</dbReference>
<dbReference type="PANTHER" id="PTHR11695">
    <property type="entry name" value="ALCOHOL DEHYDROGENASE RELATED"/>
    <property type="match status" value="1"/>
</dbReference>
<proteinExistence type="predicted"/>
<dbReference type="InterPro" id="IPR011032">
    <property type="entry name" value="GroES-like_sf"/>
</dbReference>
<dbReference type="WBParaSite" id="HDID_0000804901-mRNA-1">
    <property type="protein sequence ID" value="HDID_0000804901-mRNA-1"/>
    <property type="gene ID" value="HDID_0000804901"/>
</dbReference>
<dbReference type="STRING" id="6216.A0A0R3SS27"/>